<dbReference type="SUPFAM" id="SSF51735">
    <property type="entry name" value="NAD(P)-binding Rossmann-fold domains"/>
    <property type="match status" value="1"/>
</dbReference>
<dbReference type="EC" id="1.1.1.100" evidence="2"/>
<dbReference type="InterPro" id="IPR020904">
    <property type="entry name" value="Sc_DH/Rdtase_CS"/>
</dbReference>
<dbReference type="GO" id="GO:0004316">
    <property type="term" value="F:3-oxoacyl-[acyl-carrier-protein] reductase (NADPH) activity"/>
    <property type="evidence" value="ECO:0007669"/>
    <property type="project" value="UniProtKB-EC"/>
</dbReference>
<proteinExistence type="inferred from homology"/>
<gene>
    <name evidence="2" type="ORF">MNBD_ALPHA06-1813</name>
</gene>
<evidence type="ECO:0000313" key="2">
    <source>
        <dbReference type="EMBL" id="VAV92573.1"/>
    </source>
</evidence>
<keyword evidence="2" id="KW-0560">Oxidoreductase</keyword>
<dbReference type="AlphaFoldDB" id="A0A3B0S8B8"/>
<name>A0A3B0S8B8_9ZZZZ</name>
<dbReference type="CDD" id="cd05233">
    <property type="entry name" value="SDR_c"/>
    <property type="match status" value="1"/>
</dbReference>
<dbReference type="InterPro" id="IPR036291">
    <property type="entry name" value="NAD(P)-bd_dom_sf"/>
</dbReference>
<sequence>MLRKNFDLSGKIALVNGASRGIGEAIALGLAEAGAHVICTSRKLDGCQAVADKITKAGNSAEAFICHAGEQASIAELLEMIASKHGKLHILVNNGATSPFYGPIAETPEWAFDKTVDVNLKGPFFLSAGAVPLMQKAGSGSIINIASINAIQPGLLQGVYSITKAALISMSKAFAKEYAGANIRCNAVLPGFTDTKMTAVFKQDEKLLDKMLRENIPMNRMAQPSEMVGAVLYLASDASSYTTGSEIVVDGGYLL</sequence>
<dbReference type="NCBIfam" id="NF005446">
    <property type="entry name" value="PRK07035.1"/>
    <property type="match status" value="1"/>
</dbReference>
<dbReference type="FunFam" id="3.40.50.720:FF:000084">
    <property type="entry name" value="Short-chain dehydrogenase reductase"/>
    <property type="match status" value="1"/>
</dbReference>
<dbReference type="InterPro" id="IPR002347">
    <property type="entry name" value="SDR_fam"/>
</dbReference>
<comment type="similarity">
    <text evidence="1">Belongs to the short-chain dehydrogenases/reductases (SDR) family.</text>
</comment>
<reference evidence="2" key="1">
    <citation type="submission" date="2018-06" db="EMBL/GenBank/DDBJ databases">
        <authorList>
            <person name="Zhirakovskaya E."/>
        </authorList>
    </citation>
    <scope>NUCLEOTIDE SEQUENCE</scope>
</reference>
<dbReference type="PANTHER" id="PTHR43943:SF2">
    <property type="entry name" value="DEHYDROGENASE_REDUCTASE 4"/>
    <property type="match status" value="1"/>
</dbReference>
<evidence type="ECO:0000256" key="1">
    <source>
        <dbReference type="ARBA" id="ARBA00006484"/>
    </source>
</evidence>
<accession>A0A3B0S8B8</accession>
<dbReference type="PRINTS" id="PR00080">
    <property type="entry name" value="SDRFAMILY"/>
</dbReference>
<dbReference type="Gene3D" id="3.40.50.720">
    <property type="entry name" value="NAD(P)-binding Rossmann-like Domain"/>
    <property type="match status" value="1"/>
</dbReference>
<dbReference type="EMBL" id="UOEE01000147">
    <property type="protein sequence ID" value="VAV92573.1"/>
    <property type="molecule type" value="Genomic_DNA"/>
</dbReference>
<protein>
    <submittedName>
        <fullName evidence="2">3-oxoacyl-[acyl-carrier protein] reductase</fullName>
        <ecNumber evidence="2">1.1.1.100</ecNumber>
    </submittedName>
</protein>
<dbReference type="PROSITE" id="PS00061">
    <property type="entry name" value="ADH_SHORT"/>
    <property type="match status" value="1"/>
</dbReference>
<dbReference type="PRINTS" id="PR00081">
    <property type="entry name" value="GDHRDH"/>
</dbReference>
<organism evidence="2">
    <name type="scientific">hydrothermal vent metagenome</name>
    <dbReference type="NCBI Taxonomy" id="652676"/>
    <lineage>
        <taxon>unclassified sequences</taxon>
        <taxon>metagenomes</taxon>
        <taxon>ecological metagenomes</taxon>
    </lineage>
</organism>
<dbReference type="NCBIfam" id="NF005559">
    <property type="entry name" value="PRK07231.1"/>
    <property type="match status" value="1"/>
</dbReference>
<dbReference type="Pfam" id="PF13561">
    <property type="entry name" value="adh_short_C2"/>
    <property type="match status" value="1"/>
</dbReference>
<dbReference type="PANTHER" id="PTHR43943">
    <property type="entry name" value="DEHYDROGENASE/REDUCTASE (SDR FAMILY) MEMBER 4"/>
    <property type="match status" value="1"/>
</dbReference>